<evidence type="ECO:0000313" key="3">
    <source>
        <dbReference type="Proteomes" id="UP001196413"/>
    </source>
</evidence>
<name>A0AAD5WIS2_PARTN</name>
<evidence type="ECO:0000256" key="1">
    <source>
        <dbReference type="SAM" id="MobiDB-lite"/>
    </source>
</evidence>
<comment type="caution">
    <text evidence="2">The sequence shown here is derived from an EMBL/GenBank/DDBJ whole genome shotgun (WGS) entry which is preliminary data.</text>
</comment>
<organism evidence="2 3">
    <name type="scientific">Parelaphostrongylus tenuis</name>
    <name type="common">Meningeal worm</name>
    <dbReference type="NCBI Taxonomy" id="148309"/>
    <lineage>
        <taxon>Eukaryota</taxon>
        <taxon>Metazoa</taxon>
        <taxon>Ecdysozoa</taxon>
        <taxon>Nematoda</taxon>
        <taxon>Chromadorea</taxon>
        <taxon>Rhabditida</taxon>
        <taxon>Rhabditina</taxon>
        <taxon>Rhabditomorpha</taxon>
        <taxon>Strongyloidea</taxon>
        <taxon>Metastrongylidae</taxon>
        <taxon>Parelaphostrongylus</taxon>
    </lineage>
</organism>
<keyword evidence="3" id="KW-1185">Reference proteome</keyword>
<feature type="region of interest" description="Disordered" evidence="1">
    <location>
        <begin position="1"/>
        <end position="20"/>
    </location>
</feature>
<accession>A0AAD5WIS2</accession>
<evidence type="ECO:0000313" key="2">
    <source>
        <dbReference type="EMBL" id="KAJ1371375.1"/>
    </source>
</evidence>
<sequence>MNVRVEHRGQRRSHVARDRSLRLDPMPQIVRFIPHHGSDFVPNSVTQVEKGFIFPLRGPDMKIHNKQNKGSEFAVVA</sequence>
<proteinExistence type="predicted"/>
<dbReference type="Proteomes" id="UP001196413">
    <property type="component" value="Unassembled WGS sequence"/>
</dbReference>
<reference evidence="2" key="1">
    <citation type="submission" date="2021-06" db="EMBL/GenBank/DDBJ databases">
        <title>Parelaphostrongylus tenuis whole genome reference sequence.</title>
        <authorList>
            <person name="Garwood T.J."/>
            <person name="Larsen P.A."/>
            <person name="Fountain-Jones N.M."/>
            <person name="Garbe J.R."/>
            <person name="Macchietto M.G."/>
            <person name="Kania S.A."/>
            <person name="Gerhold R.W."/>
            <person name="Richards J.E."/>
            <person name="Wolf T.M."/>
        </authorList>
    </citation>
    <scope>NUCLEOTIDE SEQUENCE</scope>
    <source>
        <strain evidence="2">MNPRO001-30</strain>
        <tissue evidence="2">Meninges</tissue>
    </source>
</reference>
<protein>
    <submittedName>
        <fullName evidence="2">Uncharacterized protein</fullName>
    </submittedName>
</protein>
<dbReference type="AlphaFoldDB" id="A0AAD5WIS2"/>
<gene>
    <name evidence="2" type="ORF">KIN20_033318</name>
</gene>
<dbReference type="EMBL" id="JAHQIW010006967">
    <property type="protein sequence ID" value="KAJ1371375.1"/>
    <property type="molecule type" value="Genomic_DNA"/>
</dbReference>